<sequence length="106" mass="12326">MTTDNGIQTFCLQKEKLPDNILQIMLRRSKKLLDSFRNLNVSENYVKPYSSTCSLLMRLLRKVSEINERISKKNSIQSFINIKGIIRNLDRDKSFAELSSIDLCLQ</sequence>
<evidence type="ECO:0000313" key="2">
    <source>
        <dbReference type="Proteomes" id="UP001054945"/>
    </source>
</evidence>
<keyword evidence="2" id="KW-1185">Reference proteome</keyword>
<accession>A0AAV4RXQ9</accession>
<reference evidence="1 2" key="1">
    <citation type="submission" date="2021-06" db="EMBL/GenBank/DDBJ databases">
        <title>Caerostris extrusa draft genome.</title>
        <authorList>
            <person name="Kono N."/>
            <person name="Arakawa K."/>
        </authorList>
    </citation>
    <scope>NUCLEOTIDE SEQUENCE [LARGE SCALE GENOMIC DNA]</scope>
</reference>
<organism evidence="1 2">
    <name type="scientific">Caerostris extrusa</name>
    <name type="common">Bark spider</name>
    <name type="synonym">Caerostris bankana</name>
    <dbReference type="NCBI Taxonomy" id="172846"/>
    <lineage>
        <taxon>Eukaryota</taxon>
        <taxon>Metazoa</taxon>
        <taxon>Ecdysozoa</taxon>
        <taxon>Arthropoda</taxon>
        <taxon>Chelicerata</taxon>
        <taxon>Arachnida</taxon>
        <taxon>Araneae</taxon>
        <taxon>Araneomorphae</taxon>
        <taxon>Entelegynae</taxon>
        <taxon>Araneoidea</taxon>
        <taxon>Araneidae</taxon>
        <taxon>Caerostris</taxon>
    </lineage>
</organism>
<proteinExistence type="predicted"/>
<gene>
    <name evidence="1" type="ORF">CEXT_597191</name>
</gene>
<dbReference type="AlphaFoldDB" id="A0AAV4RXQ9"/>
<name>A0AAV4RXQ9_CAEEX</name>
<evidence type="ECO:0000313" key="1">
    <source>
        <dbReference type="EMBL" id="GIY26449.1"/>
    </source>
</evidence>
<comment type="caution">
    <text evidence="1">The sequence shown here is derived from an EMBL/GenBank/DDBJ whole genome shotgun (WGS) entry which is preliminary data.</text>
</comment>
<dbReference type="EMBL" id="BPLR01008684">
    <property type="protein sequence ID" value="GIY26449.1"/>
    <property type="molecule type" value="Genomic_DNA"/>
</dbReference>
<protein>
    <submittedName>
        <fullName evidence="1">Uncharacterized protein</fullName>
    </submittedName>
</protein>
<dbReference type="Proteomes" id="UP001054945">
    <property type="component" value="Unassembled WGS sequence"/>
</dbReference>